<evidence type="ECO:0000313" key="1">
    <source>
        <dbReference type="EMBL" id="VDN41944.1"/>
    </source>
</evidence>
<name>A0A3P7NGY2_DIBLA</name>
<organism evidence="1 2">
    <name type="scientific">Dibothriocephalus latus</name>
    <name type="common">Fish tapeworm</name>
    <name type="synonym">Diphyllobothrium latum</name>
    <dbReference type="NCBI Taxonomy" id="60516"/>
    <lineage>
        <taxon>Eukaryota</taxon>
        <taxon>Metazoa</taxon>
        <taxon>Spiralia</taxon>
        <taxon>Lophotrochozoa</taxon>
        <taxon>Platyhelminthes</taxon>
        <taxon>Cestoda</taxon>
        <taxon>Eucestoda</taxon>
        <taxon>Diphyllobothriidea</taxon>
        <taxon>Diphyllobothriidae</taxon>
        <taxon>Dibothriocephalus</taxon>
    </lineage>
</organism>
<accession>A0A3P7NGY2</accession>
<gene>
    <name evidence="1" type="ORF">DILT_LOCUS18689</name>
</gene>
<sequence>MLTSVKPDCATEQDFEGMRIERFDPAGLASLPATVWDPTSFIQSSEDPTPQPLLPDVLTTTSVSAFLDPLQAGEETFSSIS</sequence>
<proteinExistence type="predicted"/>
<dbReference type="Proteomes" id="UP000281553">
    <property type="component" value="Unassembled WGS sequence"/>
</dbReference>
<dbReference type="AlphaFoldDB" id="A0A3P7NGY2"/>
<reference evidence="1 2" key="1">
    <citation type="submission" date="2018-11" db="EMBL/GenBank/DDBJ databases">
        <authorList>
            <consortium name="Pathogen Informatics"/>
        </authorList>
    </citation>
    <scope>NUCLEOTIDE SEQUENCE [LARGE SCALE GENOMIC DNA]</scope>
</reference>
<protein>
    <submittedName>
        <fullName evidence="1">Uncharacterized protein</fullName>
    </submittedName>
</protein>
<dbReference type="EMBL" id="UYRU01103127">
    <property type="protein sequence ID" value="VDN41944.1"/>
    <property type="molecule type" value="Genomic_DNA"/>
</dbReference>
<evidence type="ECO:0000313" key="2">
    <source>
        <dbReference type="Proteomes" id="UP000281553"/>
    </source>
</evidence>
<keyword evidence="2" id="KW-1185">Reference proteome</keyword>